<feature type="domain" description="UBP-type" evidence="4">
    <location>
        <begin position="320"/>
        <end position="419"/>
    </location>
</feature>
<keyword evidence="1" id="KW-0863">Zinc-finger</keyword>
<feature type="coiled-coil region" evidence="2">
    <location>
        <begin position="478"/>
        <end position="558"/>
    </location>
</feature>
<evidence type="ECO:0000313" key="5">
    <source>
        <dbReference type="EMBL" id="KAJ6240462.1"/>
    </source>
</evidence>
<dbReference type="EMBL" id="JAOAOG010000205">
    <property type="protein sequence ID" value="KAJ6240462.1"/>
    <property type="molecule type" value="Genomic_DNA"/>
</dbReference>
<dbReference type="PANTHER" id="PTHR24007:SF7">
    <property type="entry name" value="BRCA1-ASSOCIATED PROTEIN"/>
    <property type="match status" value="1"/>
</dbReference>
<name>A0ABQ8Y6L7_9EUKA</name>
<keyword evidence="6" id="KW-1185">Reference proteome</keyword>
<dbReference type="SUPFAM" id="SSF54928">
    <property type="entry name" value="RNA-binding domain, RBD"/>
    <property type="match status" value="1"/>
</dbReference>
<feature type="compositionally biased region" description="Acidic residues" evidence="3">
    <location>
        <begin position="217"/>
        <end position="228"/>
    </location>
</feature>
<reference evidence="5" key="1">
    <citation type="submission" date="2022-08" db="EMBL/GenBank/DDBJ databases">
        <title>Novel sulfate-reducing endosymbionts in the free-living metamonad Anaeramoeba.</title>
        <authorList>
            <person name="Jerlstrom-Hultqvist J."/>
            <person name="Cepicka I."/>
            <person name="Gallot-Lavallee L."/>
            <person name="Salas-Leiva D."/>
            <person name="Curtis B.A."/>
            <person name="Zahonova K."/>
            <person name="Pipaliya S."/>
            <person name="Dacks J."/>
            <person name="Roger A.J."/>
        </authorList>
    </citation>
    <scope>NUCLEOTIDE SEQUENCE</scope>
    <source>
        <strain evidence="5">Schooner1</strain>
    </source>
</reference>
<dbReference type="PROSITE" id="PS50271">
    <property type="entry name" value="ZF_UBP"/>
    <property type="match status" value="1"/>
</dbReference>
<feature type="compositionally biased region" description="Basic and acidic residues" evidence="3">
    <location>
        <begin position="205"/>
        <end position="216"/>
    </location>
</feature>
<keyword evidence="2" id="KW-0175">Coiled coil</keyword>
<dbReference type="Pfam" id="PF07576">
    <property type="entry name" value="BRAP2"/>
    <property type="match status" value="1"/>
</dbReference>
<keyword evidence="1" id="KW-0479">Metal-binding</keyword>
<dbReference type="PANTHER" id="PTHR24007">
    <property type="entry name" value="BRCA1-ASSOCIATED PROTEIN"/>
    <property type="match status" value="1"/>
</dbReference>
<feature type="region of interest" description="Disordered" evidence="3">
    <location>
        <begin position="159"/>
        <end position="263"/>
    </location>
</feature>
<evidence type="ECO:0000256" key="1">
    <source>
        <dbReference type="PROSITE-ProRule" id="PRU00502"/>
    </source>
</evidence>
<proteinExistence type="predicted"/>
<evidence type="ECO:0000313" key="6">
    <source>
        <dbReference type="Proteomes" id="UP001150062"/>
    </source>
</evidence>
<keyword evidence="1" id="KW-0862">Zinc</keyword>
<dbReference type="InterPro" id="IPR035979">
    <property type="entry name" value="RBD_domain_sf"/>
</dbReference>
<evidence type="ECO:0000259" key="4">
    <source>
        <dbReference type="PROSITE" id="PS50271"/>
    </source>
</evidence>
<dbReference type="SUPFAM" id="SSF57850">
    <property type="entry name" value="RING/U-box"/>
    <property type="match status" value="1"/>
</dbReference>
<dbReference type="InterPro" id="IPR013083">
    <property type="entry name" value="Znf_RING/FYVE/PHD"/>
</dbReference>
<evidence type="ECO:0000256" key="2">
    <source>
        <dbReference type="SAM" id="Coils"/>
    </source>
</evidence>
<dbReference type="Proteomes" id="UP001150062">
    <property type="component" value="Unassembled WGS sequence"/>
</dbReference>
<dbReference type="Pfam" id="PF02148">
    <property type="entry name" value="zf-UBP"/>
    <property type="match status" value="1"/>
</dbReference>
<organism evidence="5 6">
    <name type="scientific">Anaeramoeba flamelloides</name>
    <dbReference type="NCBI Taxonomy" id="1746091"/>
    <lineage>
        <taxon>Eukaryota</taxon>
        <taxon>Metamonada</taxon>
        <taxon>Anaeramoebidae</taxon>
        <taxon>Anaeramoeba</taxon>
    </lineage>
</organism>
<evidence type="ECO:0000256" key="3">
    <source>
        <dbReference type="SAM" id="MobiDB-lite"/>
    </source>
</evidence>
<gene>
    <name evidence="5" type="ORF">M0813_24175</name>
</gene>
<feature type="compositionally biased region" description="Basic residues" evidence="3">
    <location>
        <begin position="177"/>
        <end position="186"/>
    </location>
</feature>
<dbReference type="InterPro" id="IPR011422">
    <property type="entry name" value="BRAP2/ETP1_RRM"/>
</dbReference>
<protein>
    <submittedName>
        <fullName evidence="5">Brca1-associated protein</fullName>
    </submittedName>
</protein>
<dbReference type="SMART" id="SM00290">
    <property type="entry name" value="ZnF_UBP"/>
    <property type="match status" value="1"/>
</dbReference>
<sequence>MFKVVFKLTSLPNYQIGDKFEEIEGNFHYRPSLNTYEKTTKLIQLTTSIAHISTLLKHHSQQLFLPPERGPVVVIHSIPIRLTPNEFLNSIPSYQEQIDSTCFIQTRLNYKYFGFIRFKEIKQADDFVKKMNGKLFEKGSCELCRVGYLKFLKFEHPPIKNNKKTNLTTPNFDPKAKTKTKTKTKTKKENKNLNEPDSQCIINEKVQKENQKHNNQQEEEEKQEEEEINDQKIQKDQDQNQKKDLKENIEKEKEGGRGRGKNRILKTKENQLINKKLWVELPLCPSCFERLDQEVVNIPYNWNVEKQFSKRGKWEGNRCEVCEHCKEFRKEHTDLKNFLTINCEYCSSKNDLWVCLICGAKGCGRYNGGHAYQHFQQTSHYFTMELSTQRIWDYYTETYVHRLITGPDCDILIEFPHKNGLGKKNYQSVEEKEEFYSAIIQSKCESLANEYEYMINNQLEEQRTFFEDHILTIKEKILKNQKIDRQRIEKKFNLVKNEERRLNNEMKSLQNNRKENLTLNQELCKKQKDLVLIKEEFETKLQNKVKEQQLEIQDLKEQIRDLNFFLKSQIAIRESQIKDEIKTGKIIISKTQKKRSRNRRNRRNRRKK</sequence>
<dbReference type="Gene3D" id="3.30.40.10">
    <property type="entry name" value="Zinc/RING finger domain, C3HC4 (zinc finger)"/>
    <property type="match status" value="1"/>
</dbReference>
<accession>A0ABQ8Y6L7</accession>
<dbReference type="InterPro" id="IPR001607">
    <property type="entry name" value="Znf_UBP"/>
</dbReference>
<comment type="caution">
    <text evidence="5">The sequence shown here is derived from an EMBL/GenBank/DDBJ whole genome shotgun (WGS) entry which is preliminary data.</text>
</comment>
<feature type="compositionally biased region" description="Basic and acidic residues" evidence="3">
    <location>
        <begin position="229"/>
        <end position="257"/>
    </location>
</feature>